<dbReference type="EMBL" id="WJXW01000009">
    <property type="protein sequence ID" value="KAF9732860.1"/>
    <property type="molecule type" value="Genomic_DNA"/>
</dbReference>
<dbReference type="AlphaFoldDB" id="A0A9P6GEI5"/>
<evidence type="ECO:0000313" key="1">
    <source>
        <dbReference type="EMBL" id="KAF9732860.1"/>
    </source>
</evidence>
<reference evidence="1" key="1">
    <citation type="journal article" date="2020" name="Mol. Plant Microbe Interact.">
        <title>Genome Sequence of the Biocontrol Agent Coniothyrium minitans strain Conio (IMI 134523).</title>
        <authorList>
            <person name="Patel D."/>
            <person name="Shittu T.A."/>
            <person name="Baroncelli R."/>
            <person name="Muthumeenakshi S."/>
            <person name="Osborne T.H."/>
            <person name="Janganan T.K."/>
            <person name="Sreenivasaprasad S."/>
        </authorList>
    </citation>
    <scope>NUCLEOTIDE SEQUENCE</scope>
    <source>
        <strain evidence="1">Conio</strain>
    </source>
</reference>
<accession>A0A9P6GEI5</accession>
<evidence type="ECO:0000313" key="2">
    <source>
        <dbReference type="Proteomes" id="UP000756921"/>
    </source>
</evidence>
<organism evidence="1 2">
    <name type="scientific">Paraphaeosphaeria minitans</name>
    <dbReference type="NCBI Taxonomy" id="565426"/>
    <lineage>
        <taxon>Eukaryota</taxon>
        <taxon>Fungi</taxon>
        <taxon>Dikarya</taxon>
        <taxon>Ascomycota</taxon>
        <taxon>Pezizomycotina</taxon>
        <taxon>Dothideomycetes</taxon>
        <taxon>Pleosporomycetidae</taxon>
        <taxon>Pleosporales</taxon>
        <taxon>Massarineae</taxon>
        <taxon>Didymosphaeriaceae</taxon>
        <taxon>Paraphaeosphaeria</taxon>
    </lineage>
</organism>
<dbReference type="Proteomes" id="UP000756921">
    <property type="component" value="Unassembled WGS sequence"/>
</dbReference>
<comment type="caution">
    <text evidence="1">The sequence shown here is derived from an EMBL/GenBank/DDBJ whole genome shotgun (WGS) entry which is preliminary data.</text>
</comment>
<protein>
    <submittedName>
        <fullName evidence="1">Uncharacterized protein</fullName>
    </submittedName>
</protein>
<gene>
    <name evidence="1" type="ORF">PMIN01_08542</name>
</gene>
<keyword evidence="2" id="KW-1185">Reference proteome</keyword>
<name>A0A9P6GEI5_9PLEO</name>
<proteinExistence type="predicted"/>
<sequence>MSGAWLLGPDVGARSARAGPRQRYMHGQRALLFTASQEYENAAYEYRTLAPFTLSREYDYIGQCDARIGVGELYTSHPTASLCRIKPPTLSKKDAIASRSTLIHYNVQVGYNIAVGPGNMFSDEYNAMRS</sequence>